<reference evidence="2" key="1">
    <citation type="submission" date="2024-07" db="EMBL/GenBank/DDBJ databases">
        <title>Complete genome sequence of Verrucomicrobiaceae bacterium NT6N.</title>
        <authorList>
            <person name="Huang C."/>
            <person name="Takami H."/>
            <person name="Hamasaki K."/>
        </authorList>
    </citation>
    <scope>NUCLEOTIDE SEQUENCE</scope>
    <source>
        <strain evidence="2">NT6N</strain>
    </source>
</reference>
<feature type="domain" description="Glycosyl transferase family 1" evidence="1">
    <location>
        <begin position="240"/>
        <end position="357"/>
    </location>
</feature>
<organism evidence="2">
    <name type="scientific">Oceaniferula spumae</name>
    <dbReference type="NCBI Taxonomy" id="2979115"/>
    <lineage>
        <taxon>Bacteria</taxon>
        <taxon>Pseudomonadati</taxon>
        <taxon>Verrucomicrobiota</taxon>
        <taxon>Verrucomicrobiia</taxon>
        <taxon>Verrucomicrobiales</taxon>
        <taxon>Verrucomicrobiaceae</taxon>
        <taxon>Oceaniferula</taxon>
    </lineage>
</organism>
<dbReference type="KEGG" id="osu:NT6N_21300"/>
<dbReference type="Pfam" id="PF00534">
    <property type="entry name" value="Glycos_transf_1"/>
    <property type="match status" value="1"/>
</dbReference>
<accession>A0AAT9FM45</accession>
<dbReference type="PANTHER" id="PTHR12526">
    <property type="entry name" value="GLYCOSYLTRANSFERASE"/>
    <property type="match status" value="1"/>
</dbReference>
<dbReference type="CDD" id="cd03801">
    <property type="entry name" value="GT4_PimA-like"/>
    <property type="match status" value="1"/>
</dbReference>
<evidence type="ECO:0000313" key="2">
    <source>
        <dbReference type="EMBL" id="BDS07090.1"/>
    </source>
</evidence>
<gene>
    <name evidence="2" type="ORF">NT6N_21300</name>
</gene>
<sequence>MNLVILVRADPIICGHSTEARNLAEAAISAGIENVHIVSYQLDTLEKSGLPLKPIESISPYSPGIHIDRPDAVGDYKVLDGRISLGISGHLVDLLHSFDGDTILMDLYLVPHGFMVMEAVRSFNNSGTSARAYTIGEAVGSDITNVVGNALASGQLGAAQLVLSNYLAHDLPVAVSQFTKDLIIEAGEQVDQALGTKFAQQLEERVQISFPAIDSKSYVDIESNPDEIAAVLEKRHLTHDGYVMFLSRIAPAKGVDDLLDAWKGCKFRGSKELIICGNGPAKDAIREEAAKLGDVRVLDDVSDEEKGNLMHACSAWCLPSKPQTEFVETFGIAVAEKMLAGGLGPVITTTTGGIPEASGGHCLTHTAGDSDSLRACLDQAHDMTDEELASLSASARKFALSFDRVNIFKNLHDQAKAGLKNDNNSPAPIHQISPAISPKGNVIAC</sequence>
<dbReference type="EMBL" id="AP026866">
    <property type="protein sequence ID" value="BDS07090.1"/>
    <property type="molecule type" value="Genomic_DNA"/>
</dbReference>
<dbReference type="AlphaFoldDB" id="A0AAT9FM45"/>
<evidence type="ECO:0000259" key="1">
    <source>
        <dbReference type="Pfam" id="PF00534"/>
    </source>
</evidence>
<dbReference type="GO" id="GO:0016757">
    <property type="term" value="F:glycosyltransferase activity"/>
    <property type="evidence" value="ECO:0007669"/>
    <property type="project" value="InterPro"/>
</dbReference>
<protein>
    <recommendedName>
        <fullName evidence="1">Glycosyl transferase family 1 domain-containing protein</fullName>
    </recommendedName>
</protein>
<proteinExistence type="predicted"/>
<dbReference type="SUPFAM" id="SSF53756">
    <property type="entry name" value="UDP-Glycosyltransferase/glycogen phosphorylase"/>
    <property type="match status" value="1"/>
</dbReference>
<name>A0AAT9FM45_9BACT</name>
<dbReference type="Gene3D" id="3.40.50.2000">
    <property type="entry name" value="Glycogen Phosphorylase B"/>
    <property type="match status" value="2"/>
</dbReference>
<dbReference type="InterPro" id="IPR001296">
    <property type="entry name" value="Glyco_trans_1"/>
</dbReference>